<sequence>MDGSNTPSWPPDTQNSRTPGAETADYEIGRPMELDDHPQQNATSYYLLNELPMGSTAEEYNQLQPGDTAPSNFQLNRSQELTTPCVNQLPRFSNSLGFANGNTDGYAFPTFASPNFPPLNTNPTQLAFTNQGRRSSYLDSRMAPSQPAVFDHYFNTFPTRLASIKQVRSPHYPKSKRAPKRSANFNPPLNTSPNQVAFSNQGGGSSYLDPRIARSQSPIFGPPLQTLSTIDGHLGTMEITAPLNPAFDQWGLLTVSNPDYLSHNSCVFGFGSRQTDVQDDPGLNRNEVVDFDDDFKYRTSKLFSDLPPKVQILIWKHSFPAGRAAFIDYASCPSQLKIDERRTGLPITLAICKISRQVTLEHYNIVDRHREGIRAVYTKPFCFNPEVDTLCITYDFEESRISEKHSNDWYERVDEALKKKGALKDVGLKGVRFLDVRDVVTSYPVVTSNISWFLPLVYKDSFLSRFENLNKLVFTSARAIDDWLLLPETKTVALEGLGACELFWEELAKYLEEKRNSHKGKLVAKEDIIVREYQAPQGISALKILEKMSWLF</sequence>
<evidence type="ECO:0000313" key="3">
    <source>
        <dbReference type="EMBL" id="TGO19300.1"/>
    </source>
</evidence>
<feature type="domain" description="2EXR" evidence="2">
    <location>
        <begin position="302"/>
        <end position="390"/>
    </location>
</feature>
<feature type="region of interest" description="Disordered" evidence="1">
    <location>
        <begin position="1"/>
        <end position="27"/>
    </location>
</feature>
<reference evidence="3 4" key="1">
    <citation type="submission" date="2017-12" db="EMBL/GenBank/DDBJ databases">
        <title>Comparative genomics of Botrytis spp.</title>
        <authorList>
            <person name="Valero-Jimenez C.A."/>
            <person name="Tapia P."/>
            <person name="Veloso J."/>
            <person name="Silva-Moreno E."/>
            <person name="Staats M."/>
            <person name="Valdes J.H."/>
            <person name="Van Kan J.A.L."/>
        </authorList>
    </citation>
    <scope>NUCLEOTIDE SEQUENCE [LARGE SCALE GENOMIC DNA]</scope>
    <source>
        <strain evidence="3 4">Bt9001</strain>
    </source>
</reference>
<dbReference type="OrthoDB" id="3473305at2759"/>
<evidence type="ECO:0000256" key="1">
    <source>
        <dbReference type="SAM" id="MobiDB-lite"/>
    </source>
</evidence>
<dbReference type="InterPro" id="IPR045518">
    <property type="entry name" value="2EXR"/>
</dbReference>
<evidence type="ECO:0000259" key="2">
    <source>
        <dbReference type="Pfam" id="PF20150"/>
    </source>
</evidence>
<accession>A0A4Z1F6G6</accession>
<proteinExistence type="predicted"/>
<dbReference type="PANTHER" id="PTHR35910">
    <property type="entry name" value="2EXR DOMAIN-CONTAINING PROTEIN"/>
    <property type="match status" value="1"/>
</dbReference>
<feature type="region of interest" description="Disordered" evidence="1">
    <location>
        <begin position="165"/>
        <end position="203"/>
    </location>
</feature>
<dbReference type="AlphaFoldDB" id="A0A4Z1F6G6"/>
<keyword evidence="4" id="KW-1185">Reference proteome</keyword>
<dbReference type="EMBL" id="PQXH01000005">
    <property type="protein sequence ID" value="TGO19300.1"/>
    <property type="molecule type" value="Genomic_DNA"/>
</dbReference>
<comment type="caution">
    <text evidence="3">The sequence shown here is derived from an EMBL/GenBank/DDBJ whole genome shotgun (WGS) entry which is preliminary data.</text>
</comment>
<organism evidence="3 4">
    <name type="scientific">Botrytis tulipae</name>
    <dbReference type="NCBI Taxonomy" id="87230"/>
    <lineage>
        <taxon>Eukaryota</taxon>
        <taxon>Fungi</taxon>
        <taxon>Dikarya</taxon>
        <taxon>Ascomycota</taxon>
        <taxon>Pezizomycotina</taxon>
        <taxon>Leotiomycetes</taxon>
        <taxon>Helotiales</taxon>
        <taxon>Sclerotiniaceae</taxon>
        <taxon>Botrytis</taxon>
    </lineage>
</organism>
<protein>
    <recommendedName>
        <fullName evidence="2">2EXR domain-containing protein</fullName>
    </recommendedName>
</protein>
<name>A0A4Z1F6G6_9HELO</name>
<dbReference type="PANTHER" id="PTHR35910:SF1">
    <property type="entry name" value="2EXR DOMAIN-CONTAINING PROTEIN"/>
    <property type="match status" value="1"/>
</dbReference>
<gene>
    <name evidence="3" type="ORF">BTUL_0005g01500</name>
</gene>
<feature type="compositionally biased region" description="Polar residues" evidence="1">
    <location>
        <begin position="1"/>
        <end position="18"/>
    </location>
</feature>
<feature type="compositionally biased region" description="Basic residues" evidence="1">
    <location>
        <begin position="171"/>
        <end position="180"/>
    </location>
</feature>
<dbReference type="Proteomes" id="UP000297777">
    <property type="component" value="Unassembled WGS sequence"/>
</dbReference>
<feature type="compositionally biased region" description="Polar residues" evidence="1">
    <location>
        <begin position="183"/>
        <end position="200"/>
    </location>
</feature>
<dbReference type="Pfam" id="PF20150">
    <property type="entry name" value="2EXR"/>
    <property type="match status" value="1"/>
</dbReference>
<evidence type="ECO:0000313" key="4">
    <source>
        <dbReference type="Proteomes" id="UP000297777"/>
    </source>
</evidence>